<dbReference type="Gene3D" id="1.25.40.20">
    <property type="entry name" value="Ankyrin repeat-containing domain"/>
    <property type="match status" value="2"/>
</dbReference>
<evidence type="ECO:0000259" key="3">
    <source>
        <dbReference type="Pfam" id="PF13962"/>
    </source>
</evidence>
<dbReference type="PROSITE" id="PS50297">
    <property type="entry name" value="ANK_REP_REGION"/>
    <property type="match status" value="1"/>
</dbReference>
<dbReference type="InterPro" id="IPR002110">
    <property type="entry name" value="Ankyrin_rpt"/>
</dbReference>
<dbReference type="Proteomes" id="UP001159364">
    <property type="component" value="Linkage Group LG07"/>
</dbReference>
<feature type="transmembrane region" description="Helical" evidence="2">
    <location>
        <begin position="470"/>
        <end position="491"/>
    </location>
</feature>
<proteinExistence type="predicted"/>
<keyword evidence="1" id="KW-0040">ANK repeat</keyword>
<dbReference type="GO" id="GO:0016020">
    <property type="term" value="C:membrane"/>
    <property type="evidence" value="ECO:0007669"/>
    <property type="project" value="TreeGrafter"/>
</dbReference>
<dbReference type="InterPro" id="IPR026961">
    <property type="entry name" value="PGG_dom"/>
</dbReference>
<keyword evidence="2" id="KW-0472">Membrane</keyword>
<dbReference type="PANTHER" id="PTHR24177:SF292">
    <property type="entry name" value="ANKYRIN REPEAT FAMILY PROTEIN-RELATED"/>
    <property type="match status" value="1"/>
</dbReference>
<dbReference type="EMBL" id="JAIWQS010000007">
    <property type="protein sequence ID" value="KAJ8759833.1"/>
    <property type="molecule type" value="Genomic_DNA"/>
</dbReference>
<dbReference type="SUPFAM" id="SSF48403">
    <property type="entry name" value="Ankyrin repeat"/>
    <property type="match status" value="1"/>
</dbReference>
<keyword evidence="2" id="KW-0812">Transmembrane</keyword>
<reference evidence="4 5" key="1">
    <citation type="submission" date="2021-09" db="EMBL/GenBank/DDBJ databases">
        <title>Genomic insights and catalytic innovation underlie evolution of tropane alkaloids biosynthesis.</title>
        <authorList>
            <person name="Wang Y.-J."/>
            <person name="Tian T."/>
            <person name="Huang J.-P."/>
            <person name="Huang S.-X."/>
        </authorList>
    </citation>
    <scope>NUCLEOTIDE SEQUENCE [LARGE SCALE GENOMIC DNA]</scope>
    <source>
        <strain evidence="4">KIB-2018</strain>
        <tissue evidence="4">Leaf</tissue>
    </source>
</reference>
<keyword evidence="2" id="KW-1133">Transmembrane helix</keyword>
<feature type="transmembrane region" description="Helical" evidence="2">
    <location>
        <begin position="388"/>
        <end position="406"/>
    </location>
</feature>
<name>A0AAV8T0S4_9ROSI</name>
<gene>
    <name evidence="4" type="ORF">K2173_009934</name>
</gene>
<keyword evidence="5" id="KW-1185">Reference proteome</keyword>
<accession>A0AAV8T0S4</accession>
<evidence type="ECO:0000313" key="5">
    <source>
        <dbReference type="Proteomes" id="UP001159364"/>
    </source>
</evidence>
<dbReference type="SMART" id="SM00248">
    <property type="entry name" value="ANK"/>
    <property type="match status" value="5"/>
</dbReference>
<feature type="transmembrane region" description="Helical" evidence="2">
    <location>
        <begin position="497"/>
        <end position="515"/>
    </location>
</feature>
<dbReference type="PROSITE" id="PS50088">
    <property type="entry name" value="ANK_REPEAT"/>
    <property type="match status" value="1"/>
</dbReference>
<evidence type="ECO:0000313" key="4">
    <source>
        <dbReference type="EMBL" id="KAJ8759833.1"/>
    </source>
</evidence>
<dbReference type="Pfam" id="PF12796">
    <property type="entry name" value="Ank_2"/>
    <property type="match status" value="1"/>
</dbReference>
<dbReference type="Pfam" id="PF13962">
    <property type="entry name" value="PGG"/>
    <property type="match status" value="1"/>
</dbReference>
<dbReference type="PANTHER" id="PTHR24177">
    <property type="entry name" value="CASKIN"/>
    <property type="match status" value="1"/>
</dbReference>
<feature type="domain" description="PGG" evidence="3">
    <location>
        <begin position="379"/>
        <end position="490"/>
    </location>
</feature>
<dbReference type="AlphaFoldDB" id="A0AAV8T0S4"/>
<evidence type="ECO:0000256" key="1">
    <source>
        <dbReference type="PROSITE-ProRule" id="PRU00023"/>
    </source>
</evidence>
<organism evidence="4 5">
    <name type="scientific">Erythroxylum novogranatense</name>
    <dbReference type="NCBI Taxonomy" id="1862640"/>
    <lineage>
        <taxon>Eukaryota</taxon>
        <taxon>Viridiplantae</taxon>
        <taxon>Streptophyta</taxon>
        <taxon>Embryophyta</taxon>
        <taxon>Tracheophyta</taxon>
        <taxon>Spermatophyta</taxon>
        <taxon>Magnoliopsida</taxon>
        <taxon>eudicotyledons</taxon>
        <taxon>Gunneridae</taxon>
        <taxon>Pentapetalae</taxon>
        <taxon>rosids</taxon>
        <taxon>fabids</taxon>
        <taxon>Malpighiales</taxon>
        <taxon>Erythroxylaceae</taxon>
        <taxon>Erythroxylum</taxon>
    </lineage>
</organism>
<sequence length="562" mass="63135">MHLKLYRAARQGNWDIAEKIYNKNENALIEHSITERGETALHIAASAGQTDFVRKLIGRMSKAAIRAQDKLGNTAFCYATTSGKVELAQEMLREDKGLAAIRGRHEMLPIFIAALLGRKKMVTYLYGETSDKILTDDDRINLLVTLIDNDIYDVALSMVKKHTDFLATARDRNGERALDALARKNFAHQAPSGTWTKRFNLLCCGADQKSNPRPTDAYELLQFLSKVPLYKDSTTLREVLFTAAEHGNLDLLTTLIRLHPDLVFEINKKNYSIFHIAVLHRHEDVFKLIYEIGSSISLVAAFKDRKKNNLLHLAGKLSPQNKLDTIPGAALQLQHELLWFEEVKKVVKKSYVEAKNKENRTPEEIFLEEHKELLEKGAQWMRDTADSCMLVATLIATVVFAAVFTVPGGNNQDGNPMFLHKAQFQVFAIAEAISLIFSVSAVLTFLSILTSRHALYDFLHSLPKKLAHGLGMLFISVVAMMVAYIAAIFIIFKNGLLRIAIPIAVISVFPVVLFISHQSGLLRAVFRSTYKSTHRFQPNKPTLFYAGDSGKATKKKRCSLCF</sequence>
<feature type="transmembrane region" description="Helical" evidence="2">
    <location>
        <begin position="426"/>
        <end position="449"/>
    </location>
</feature>
<comment type="caution">
    <text evidence="4">The sequence shown here is derived from an EMBL/GenBank/DDBJ whole genome shotgun (WGS) entry which is preliminary data.</text>
</comment>
<evidence type="ECO:0000256" key="2">
    <source>
        <dbReference type="SAM" id="Phobius"/>
    </source>
</evidence>
<dbReference type="InterPro" id="IPR036770">
    <property type="entry name" value="Ankyrin_rpt-contain_sf"/>
</dbReference>
<protein>
    <recommendedName>
        <fullName evidence="3">PGG domain-containing protein</fullName>
    </recommendedName>
</protein>
<feature type="repeat" description="ANK" evidence="1">
    <location>
        <begin position="36"/>
        <end position="68"/>
    </location>
</feature>